<dbReference type="EC" id="2.3.1.30" evidence="6"/>
<gene>
    <name evidence="8" type="ORF">GV829_08515</name>
</gene>
<dbReference type="EMBL" id="CP053015">
    <property type="protein sequence ID" value="QJQ33668.1"/>
    <property type="molecule type" value="Genomic_DNA"/>
</dbReference>
<evidence type="ECO:0000256" key="3">
    <source>
        <dbReference type="ARBA" id="ARBA00022679"/>
    </source>
</evidence>
<dbReference type="Gene3D" id="2.160.10.10">
    <property type="entry name" value="Hexapeptide repeat proteins"/>
    <property type="match status" value="1"/>
</dbReference>
<comment type="similarity">
    <text evidence="1 6">Belongs to the transferase hexapeptide repeat family.</text>
</comment>
<evidence type="ECO:0000313" key="9">
    <source>
        <dbReference type="Proteomes" id="UP000503018"/>
    </source>
</evidence>
<dbReference type="InterPro" id="IPR005881">
    <property type="entry name" value="Ser_O-AcTrfase"/>
</dbReference>
<dbReference type="PIRSF" id="PIRSF000441">
    <property type="entry name" value="CysE"/>
    <property type="match status" value="1"/>
</dbReference>
<dbReference type="Proteomes" id="UP000503018">
    <property type="component" value="Chromosome"/>
</dbReference>
<evidence type="ECO:0000256" key="1">
    <source>
        <dbReference type="ARBA" id="ARBA00007274"/>
    </source>
</evidence>
<proteinExistence type="inferred from homology"/>
<keyword evidence="3 6" id="KW-0808">Transferase</keyword>
<dbReference type="NCBIfam" id="NF041874">
    <property type="entry name" value="EPS_EpsC"/>
    <property type="match status" value="1"/>
</dbReference>
<accession>A0A6M4AX02</accession>
<dbReference type="GO" id="GO:0006535">
    <property type="term" value="P:cysteine biosynthetic process from serine"/>
    <property type="evidence" value="ECO:0007669"/>
    <property type="project" value="InterPro"/>
</dbReference>
<feature type="region of interest" description="Disordered" evidence="7">
    <location>
        <begin position="219"/>
        <end position="241"/>
    </location>
</feature>
<dbReference type="InterPro" id="IPR011004">
    <property type="entry name" value="Trimer_LpxA-like_sf"/>
</dbReference>
<evidence type="ECO:0000256" key="7">
    <source>
        <dbReference type="SAM" id="MobiDB-lite"/>
    </source>
</evidence>
<dbReference type="SUPFAM" id="SSF51161">
    <property type="entry name" value="Trimeric LpxA-like enzymes"/>
    <property type="match status" value="1"/>
</dbReference>
<feature type="compositionally biased region" description="Low complexity" evidence="7">
    <location>
        <begin position="223"/>
        <end position="233"/>
    </location>
</feature>
<evidence type="ECO:0000256" key="2">
    <source>
        <dbReference type="ARBA" id="ARBA00022605"/>
    </source>
</evidence>
<evidence type="ECO:0000313" key="8">
    <source>
        <dbReference type="EMBL" id="QJQ33668.1"/>
    </source>
</evidence>
<dbReference type="InterPro" id="IPR045304">
    <property type="entry name" value="LbH_SAT"/>
</dbReference>
<name>A0A6M4AX02_9SPHN</name>
<comment type="catalytic activity">
    <reaction evidence="5 6">
        <text>L-serine + acetyl-CoA = O-acetyl-L-serine + CoA</text>
        <dbReference type="Rhea" id="RHEA:24560"/>
        <dbReference type="ChEBI" id="CHEBI:33384"/>
        <dbReference type="ChEBI" id="CHEBI:57287"/>
        <dbReference type="ChEBI" id="CHEBI:57288"/>
        <dbReference type="ChEBI" id="CHEBI:58340"/>
        <dbReference type="EC" id="2.3.1.30"/>
    </reaction>
</comment>
<keyword evidence="2" id="KW-0028">Amino-acid biosynthesis</keyword>
<evidence type="ECO:0000256" key="6">
    <source>
        <dbReference type="PIRNR" id="PIRNR000441"/>
    </source>
</evidence>
<dbReference type="GO" id="GO:0005737">
    <property type="term" value="C:cytoplasm"/>
    <property type="evidence" value="ECO:0007669"/>
    <property type="project" value="InterPro"/>
</dbReference>
<dbReference type="KEGG" id="slan:GV829_08515"/>
<dbReference type="FunFam" id="2.160.10.10:FF:000007">
    <property type="entry name" value="Serine acetyltransferase"/>
    <property type="match status" value="1"/>
</dbReference>
<dbReference type="CDD" id="cd03354">
    <property type="entry name" value="LbH_SAT"/>
    <property type="match status" value="1"/>
</dbReference>
<keyword evidence="9" id="KW-1185">Reference proteome</keyword>
<evidence type="ECO:0000256" key="5">
    <source>
        <dbReference type="ARBA" id="ARBA00049486"/>
    </source>
</evidence>
<dbReference type="InterPro" id="IPR053376">
    <property type="entry name" value="Serine_acetyltransferase"/>
</dbReference>
<dbReference type="PANTHER" id="PTHR42811">
    <property type="entry name" value="SERINE ACETYLTRANSFERASE"/>
    <property type="match status" value="1"/>
</dbReference>
<dbReference type="InterPro" id="IPR042122">
    <property type="entry name" value="Ser_AcTrfase_N_sf"/>
</dbReference>
<evidence type="ECO:0000256" key="4">
    <source>
        <dbReference type="ARBA" id="ARBA00023315"/>
    </source>
</evidence>
<reference evidence="8 9" key="1">
    <citation type="submission" date="2020-01" db="EMBL/GenBank/DDBJ databases">
        <title>Sphingomonas sp. strain CSW-10.</title>
        <authorList>
            <person name="Chen W.-M."/>
        </authorList>
    </citation>
    <scope>NUCLEOTIDE SEQUENCE [LARGE SCALE GENOMIC DNA]</scope>
    <source>
        <strain evidence="8 9">CSW-10</strain>
    </source>
</reference>
<sequence length="241" mass="25874">MLSSLIDYLASIKARDPAPRSNWEILLYPGVWALGFHRVAHWLFEAELYFLARAINHLSRFFTAIDIHPGARIGSHLFIDHGFVVIGETAVIGNNVTIYQGATLGGTNPTNGVGGKRHPTIENDVIISLGAAILGPITVGAGARIGANAVVTKDVPAGATMVGIPARSTLVEVKPETREFVPYGTPCTELFDPQTQKLELMACQLADMQKRIAVLMEERDAKAGAPKEAPAKVAAKKRDQG</sequence>
<keyword evidence="4 6" id="KW-0012">Acyltransferase</keyword>
<dbReference type="Gene3D" id="1.10.3130.10">
    <property type="entry name" value="serine acetyltransferase, domain 1"/>
    <property type="match status" value="1"/>
</dbReference>
<dbReference type="GO" id="GO:0009001">
    <property type="term" value="F:serine O-acetyltransferase activity"/>
    <property type="evidence" value="ECO:0007669"/>
    <property type="project" value="UniProtKB-EC"/>
</dbReference>
<dbReference type="AlphaFoldDB" id="A0A6M4AX02"/>
<organism evidence="8 9">
    <name type="scientific">Sphingomonas lacunae</name>
    <dbReference type="NCBI Taxonomy" id="2698828"/>
    <lineage>
        <taxon>Bacteria</taxon>
        <taxon>Pseudomonadati</taxon>
        <taxon>Pseudomonadota</taxon>
        <taxon>Alphaproteobacteria</taxon>
        <taxon>Sphingomonadales</taxon>
        <taxon>Sphingomonadaceae</taxon>
        <taxon>Sphingomonas</taxon>
    </lineage>
</organism>
<protein>
    <recommendedName>
        <fullName evidence="6">Serine acetyltransferase</fullName>
        <ecNumber evidence="6">2.3.1.30</ecNumber>
    </recommendedName>
</protein>
<dbReference type="RefSeq" id="WP_169948137.1">
    <property type="nucleotide sequence ID" value="NZ_CP053015.1"/>
</dbReference>